<evidence type="ECO:0000313" key="6">
    <source>
        <dbReference type="Proteomes" id="UP000663090"/>
    </source>
</evidence>
<comment type="similarity">
    <text evidence="1">Belongs to the bacterial lectin family.</text>
</comment>
<evidence type="ECO:0000256" key="3">
    <source>
        <dbReference type="ARBA" id="ARBA00022737"/>
    </source>
</evidence>
<feature type="domain" description="OAA-family lectin sugar binding" evidence="4">
    <location>
        <begin position="3"/>
        <end position="65"/>
    </location>
</feature>
<dbReference type="InterPro" id="IPR040964">
    <property type="entry name" value="SBD"/>
</dbReference>
<evidence type="ECO:0000256" key="2">
    <source>
        <dbReference type="ARBA" id="ARBA00022734"/>
    </source>
</evidence>
<dbReference type="InterPro" id="IPR053726">
    <property type="entry name" value="Bacterial_Lectin_Domain_sf"/>
</dbReference>
<keyword evidence="6" id="KW-1185">Reference proteome</keyword>
<dbReference type="Proteomes" id="UP000663090">
    <property type="component" value="Chromosome"/>
</dbReference>
<proteinExistence type="inferred from homology"/>
<keyword evidence="2" id="KW-0430">Lectin</keyword>
<dbReference type="RefSeq" id="WP_206714096.1">
    <property type="nucleotide sequence ID" value="NZ_CP071091.1"/>
</dbReference>
<dbReference type="Pfam" id="PF17882">
    <property type="entry name" value="SBD"/>
    <property type="match status" value="4"/>
</dbReference>
<name>A0ABX7N3U2_9BACT</name>
<evidence type="ECO:0000256" key="1">
    <source>
        <dbReference type="ARBA" id="ARBA00008512"/>
    </source>
</evidence>
<sequence>MSMYSVQNQWGGSKAPWNPGGIWVMGNRPRQNVTAMNVTSSDGGKTLTGTLTYAGEKAIGFRGTLSGPNTYKVENQWGGASAPWNAGGTFVLGCRVGQNVIAIDITSSDGGQSFAGTMTYSGEKPIGFKCELADGGAYAVENQWGGDTAPWNAGGLWGLGARKDQNVVALSVTSNDGGKTLEGTMTYDQEEPIGFRGTLSSAGTYTVENQWGGASAPWEPGGQWLIGARPKQNVVAMSVTSSDGGKTLEGTMTYDQEGPIGFRGILS</sequence>
<organism evidence="5 6">
    <name type="scientific">Myxococcus landrumensis</name>
    <dbReference type="NCBI Taxonomy" id="2813577"/>
    <lineage>
        <taxon>Bacteria</taxon>
        <taxon>Pseudomonadati</taxon>
        <taxon>Myxococcota</taxon>
        <taxon>Myxococcia</taxon>
        <taxon>Myxococcales</taxon>
        <taxon>Cystobacterineae</taxon>
        <taxon>Myxococcaceae</taxon>
        <taxon>Myxococcus</taxon>
    </lineage>
</organism>
<accession>A0ABX7N3U2</accession>
<evidence type="ECO:0000313" key="5">
    <source>
        <dbReference type="EMBL" id="QSQ12367.1"/>
    </source>
</evidence>
<dbReference type="EMBL" id="CP071091">
    <property type="protein sequence ID" value="QSQ12367.1"/>
    <property type="molecule type" value="Genomic_DNA"/>
</dbReference>
<feature type="domain" description="OAA-family lectin sugar binding" evidence="4">
    <location>
        <begin position="204"/>
        <end position="266"/>
    </location>
</feature>
<feature type="domain" description="OAA-family lectin sugar binding" evidence="4">
    <location>
        <begin position="69"/>
        <end position="132"/>
    </location>
</feature>
<dbReference type="Gene3D" id="2.40.128.450">
    <property type="match status" value="2"/>
</dbReference>
<gene>
    <name evidence="5" type="ORF">JY572_28960</name>
</gene>
<evidence type="ECO:0000259" key="4">
    <source>
        <dbReference type="Pfam" id="PF17882"/>
    </source>
</evidence>
<reference evidence="5 6" key="1">
    <citation type="submission" date="2021-02" db="EMBL/GenBank/DDBJ databases">
        <title>De Novo genome assembly of isolated myxobacteria.</title>
        <authorList>
            <person name="Stevens D.C."/>
        </authorList>
    </citation>
    <scope>NUCLEOTIDE SEQUENCE [LARGE SCALE GENOMIC DNA]</scope>
    <source>
        <strain evidence="5 6">SCHIC003</strain>
    </source>
</reference>
<keyword evidence="3" id="KW-0677">Repeat</keyword>
<protein>
    <submittedName>
        <fullName evidence="5">Lectin ESA-2</fullName>
    </submittedName>
</protein>
<feature type="domain" description="OAA-family lectin sugar binding" evidence="4">
    <location>
        <begin position="137"/>
        <end position="199"/>
    </location>
</feature>